<accession>A0A0R2CHI4</accession>
<dbReference type="Proteomes" id="UP000051131">
    <property type="component" value="Unassembled WGS sequence"/>
</dbReference>
<dbReference type="PATRIC" id="fig|1423729.3.peg.589"/>
<dbReference type="AlphaFoldDB" id="A0A0R2CHI4"/>
<protein>
    <recommendedName>
        <fullName evidence="3">Heavy metal-binding domain-containing protein</fullName>
    </recommendedName>
</protein>
<dbReference type="STRING" id="1423729.FC80_GL000583"/>
<dbReference type="EMBL" id="AYZE01000014">
    <property type="protein sequence ID" value="KRM90594.1"/>
    <property type="molecule type" value="Genomic_DNA"/>
</dbReference>
<dbReference type="InterPro" id="IPR035439">
    <property type="entry name" value="UPF0145_dom_sf"/>
</dbReference>
<organism evidence="1 2">
    <name type="scientific">Liquorilactobacillus cacaonum DSM 21116</name>
    <dbReference type="NCBI Taxonomy" id="1423729"/>
    <lineage>
        <taxon>Bacteria</taxon>
        <taxon>Bacillati</taxon>
        <taxon>Bacillota</taxon>
        <taxon>Bacilli</taxon>
        <taxon>Lactobacillales</taxon>
        <taxon>Lactobacillaceae</taxon>
        <taxon>Liquorilactobacillus</taxon>
    </lineage>
</organism>
<evidence type="ECO:0008006" key="3">
    <source>
        <dbReference type="Google" id="ProtNLM"/>
    </source>
</evidence>
<dbReference type="RefSeq" id="WP_057828830.1">
    <property type="nucleotide sequence ID" value="NZ_AYZE01000014.1"/>
</dbReference>
<evidence type="ECO:0000313" key="1">
    <source>
        <dbReference type="EMBL" id="KRM90594.1"/>
    </source>
</evidence>
<dbReference type="Gene3D" id="3.30.110.70">
    <property type="entry name" value="Hypothetical protein apc22750. Chain B"/>
    <property type="match status" value="1"/>
</dbReference>
<evidence type="ECO:0000313" key="2">
    <source>
        <dbReference type="Proteomes" id="UP000051131"/>
    </source>
</evidence>
<sequence length="94" mass="10487">MFLTTGEVNRAYMIVGIVNATVKRTLTPDEIDDVDNFDELYEKVKTKLIERTVARDGDGIIAVHFTPEIVSVGVGPKYMILHGYGTVISFPQKK</sequence>
<keyword evidence="2" id="KW-1185">Reference proteome</keyword>
<reference evidence="1 2" key="1">
    <citation type="journal article" date="2015" name="Genome Announc.">
        <title>Expanding the biotechnology potential of lactobacilli through comparative genomics of 213 strains and associated genera.</title>
        <authorList>
            <person name="Sun Z."/>
            <person name="Harris H.M."/>
            <person name="McCann A."/>
            <person name="Guo C."/>
            <person name="Argimon S."/>
            <person name="Zhang W."/>
            <person name="Yang X."/>
            <person name="Jeffery I.B."/>
            <person name="Cooney J.C."/>
            <person name="Kagawa T.F."/>
            <person name="Liu W."/>
            <person name="Song Y."/>
            <person name="Salvetti E."/>
            <person name="Wrobel A."/>
            <person name="Rasinkangas P."/>
            <person name="Parkhill J."/>
            <person name="Rea M.C."/>
            <person name="O'Sullivan O."/>
            <person name="Ritari J."/>
            <person name="Douillard F.P."/>
            <person name="Paul Ross R."/>
            <person name="Yang R."/>
            <person name="Briner A.E."/>
            <person name="Felis G.E."/>
            <person name="de Vos W.M."/>
            <person name="Barrangou R."/>
            <person name="Klaenhammer T.R."/>
            <person name="Caufield P.W."/>
            <person name="Cui Y."/>
            <person name="Zhang H."/>
            <person name="O'Toole P.W."/>
        </authorList>
    </citation>
    <scope>NUCLEOTIDE SEQUENCE [LARGE SCALE GENOMIC DNA]</scope>
    <source>
        <strain evidence="1 2">DSM 21116</strain>
    </source>
</reference>
<dbReference type="SUPFAM" id="SSF117782">
    <property type="entry name" value="YbjQ-like"/>
    <property type="match status" value="1"/>
</dbReference>
<name>A0A0R2CHI4_9LACO</name>
<dbReference type="OrthoDB" id="2247685at2"/>
<proteinExistence type="predicted"/>
<gene>
    <name evidence="1" type="ORF">FC80_GL000583</name>
</gene>
<comment type="caution">
    <text evidence="1">The sequence shown here is derived from an EMBL/GenBank/DDBJ whole genome shotgun (WGS) entry which is preliminary data.</text>
</comment>